<dbReference type="OrthoDB" id="9780724at2"/>
<dbReference type="EMBL" id="CP039394">
    <property type="protein sequence ID" value="QCD37148.1"/>
    <property type="molecule type" value="Genomic_DNA"/>
</dbReference>
<gene>
    <name evidence="1" type="ORF">E7746_14500</name>
</gene>
<protein>
    <submittedName>
        <fullName evidence="1">Uncharacterized protein</fullName>
    </submittedName>
</protein>
<reference evidence="1 2" key="1">
    <citation type="submission" date="2019-02" db="EMBL/GenBank/DDBJ databases">
        <title>Isolation and identification of novel species under the genus Muribaculum.</title>
        <authorList>
            <person name="Miyake S."/>
            <person name="Ding Y."/>
            <person name="Low A."/>
            <person name="Soh M."/>
            <person name="Seedorf H."/>
        </authorList>
    </citation>
    <scope>NUCLEOTIDE SEQUENCE [LARGE SCALE GENOMIC DNA]</scope>
    <source>
        <strain evidence="1 2">TLL-A4</strain>
        <plasmid evidence="2">ptaa-4-1</plasmid>
    </source>
</reference>
<keyword evidence="2" id="KW-1185">Reference proteome</keyword>
<accession>A0A4V1D217</accession>
<dbReference type="Proteomes" id="UP000297031">
    <property type="component" value="Plasmid pTAA-4-1"/>
</dbReference>
<name>A0A4V1D217_9BACT</name>
<sequence>MKRAFYDEMPSTLEAVGNGSYLYRWDIQEEAKPATEHSAADGETANAQESGTQYSCLEVVVWSPVSSNAILEAVISAMWPNNREQKLINDYNAAQLGCFGSKTGEKAQSAINAYKAFLTQRDSIKSQVDADCEELNIE</sequence>
<keyword evidence="1" id="KW-0614">Plasmid</keyword>
<dbReference type="GeneID" id="82151171"/>
<organism evidence="1 2">
    <name type="scientific">Muribaculum gordoncarteri</name>
    <dbReference type="NCBI Taxonomy" id="2530390"/>
    <lineage>
        <taxon>Bacteria</taxon>
        <taxon>Pseudomonadati</taxon>
        <taxon>Bacteroidota</taxon>
        <taxon>Bacteroidia</taxon>
        <taxon>Bacteroidales</taxon>
        <taxon>Muribaculaceae</taxon>
        <taxon>Muribaculum</taxon>
    </lineage>
</organism>
<dbReference type="RefSeq" id="WP_135472863.1">
    <property type="nucleotide sequence ID" value="NZ_CP039394.1"/>
</dbReference>
<dbReference type="KEGG" id="mgod:E7746_14500"/>
<evidence type="ECO:0000313" key="2">
    <source>
        <dbReference type="Proteomes" id="UP000297031"/>
    </source>
</evidence>
<dbReference type="AlphaFoldDB" id="A0A4V1D217"/>
<geneLocation type="plasmid" evidence="2">
    <name>ptaa-4-1</name>
</geneLocation>
<evidence type="ECO:0000313" key="1">
    <source>
        <dbReference type="EMBL" id="QCD37148.1"/>
    </source>
</evidence>
<proteinExistence type="predicted"/>